<dbReference type="EnsemblProtists" id="EKX55463">
    <property type="protein sequence ID" value="EKX55463"/>
    <property type="gene ID" value="GUITHDRAFT_55133"/>
</dbReference>
<sequence length="199" mass="22304">KSWTDCPDMEETRTKFGVCSLNGLLWIVGGLDSEGEILRSVEVFDPKDRVWVRGAASMMYARQNHAVAVLNGRIYAMGGTLEDGMPTASVESYDPESNTWRLEAQMLRPREAFAAAVFEHCIFISGGYSYTPDMEDTVEAFDPSTFPPRWSSARRMSRARANHKLMALPDHGCILALGGQTRDGVDSSIERYDPQQEEW</sequence>
<dbReference type="eggNOG" id="KOG4441">
    <property type="taxonomic scope" value="Eukaryota"/>
</dbReference>
<keyword evidence="1" id="KW-0880">Kelch repeat</keyword>
<dbReference type="RefSeq" id="XP_005842443.1">
    <property type="nucleotide sequence ID" value="XM_005842386.1"/>
</dbReference>
<accession>L1K526</accession>
<dbReference type="STRING" id="905079.L1K526"/>
<protein>
    <submittedName>
        <fullName evidence="3 4">Uncharacterized protein</fullName>
    </submittedName>
</protein>
<reference evidence="4" key="3">
    <citation type="submission" date="2016-03" db="UniProtKB">
        <authorList>
            <consortium name="EnsemblProtists"/>
        </authorList>
    </citation>
    <scope>IDENTIFICATION</scope>
</reference>
<dbReference type="PANTHER" id="PTHR46344:SF27">
    <property type="entry name" value="KELCH REPEAT SUPERFAMILY PROTEIN"/>
    <property type="match status" value="1"/>
</dbReference>
<organism evidence="3">
    <name type="scientific">Guillardia theta (strain CCMP2712)</name>
    <name type="common">Cryptophyte</name>
    <dbReference type="NCBI Taxonomy" id="905079"/>
    <lineage>
        <taxon>Eukaryota</taxon>
        <taxon>Cryptophyceae</taxon>
        <taxon>Pyrenomonadales</taxon>
        <taxon>Geminigeraceae</taxon>
        <taxon>Guillardia</taxon>
    </lineage>
</organism>
<dbReference type="InterPro" id="IPR015915">
    <property type="entry name" value="Kelch-typ_b-propeller"/>
</dbReference>
<dbReference type="HOGENOM" id="CLU_004253_10_1_1"/>
<dbReference type="SUPFAM" id="SSF117281">
    <property type="entry name" value="Kelch motif"/>
    <property type="match status" value="1"/>
</dbReference>
<name>L1K526_GUITC</name>
<evidence type="ECO:0000313" key="4">
    <source>
        <dbReference type="EnsemblProtists" id="EKX55463"/>
    </source>
</evidence>
<dbReference type="Gene3D" id="2.120.10.80">
    <property type="entry name" value="Kelch-type beta propeller"/>
    <property type="match status" value="1"/>
</dbReference>
<dbReference type="InterPro" id="IPR006652">
    <property type="entry name" value="Kelch_1"/>
</dbReference>
<reference evidence="3 5" key="1">
    <citation type="journal article" date="2012" name="Nature">
        <title>Algal genomes reveal evolutionary mosaicism and the fate of nucleomorphs.</title>
        <authorList>
            <consortium name="DOE Joint Genome Institute"/>
            <person name="Curtis B.A."/>
            <person name="Tanifuji G."/>
            <person name="Burki F."/>
            <person name="Gruber A."/>
            <person name="Irimia M."/>
            <person name="Maruyama S."/>
            <person name="Arias M.C."/>
            <person name="Ball S.G."/>
            <person name="Gile G.H."/>
            <person name="Hirakawa Y."/>
            <person name="Hopkins J.F."/>
            <person name="Kuo A."/>
            <person name="Rensing S.A."/>
            <person name="Schmutz J."/>
            <person name="Symeonidi A."/>
            <person name="Elias M."/>
            <person name="Eveleigh R.J."/>
            <person name="Herman E.K."/>
            <person name="Klute M.J."/>
            <person name="Nakayama T."/>
            <person name="Obornik M."/>
            <person name="Reyes-Prieto A."/>
            <person name="Armbrust E.V."/>
            <person name="Aves S.J."/>
            <person name="Beiko R.G."/>
            <person name="Coutinho P."/>
            <person name="Dacks J.B."/>
            <person name="Durnford D.G."/>
            <person name="Fast N.M."/>
            <person name="Green B.R."/>
            <person name="Grisdale C.J."/>
            <person name="Hempel F."/>
            <person name="Henrissat B."/>
            <person name="Hoppner M.P."/>
            <person name="Ishida K."/>
            <person name="Kim E."/>
            <person name="Koreny L."/>
            <person name="Kroth P.G."/>
            <person name="Liu Y."/>
            <person name="Malik S.B."/>
            <person name="Maier U.G."/>
            <person name="McRose D."/>
            <person name="Mock T."/>
            <person name="Neilson J.A."/>
            <person name="Onodera N.T."/>
            <person name="Poole A.M."/>
            <person name="Pritham E.J."/>
            <person name="Richards T.A."/>
            <person name="Rocap G."/>
            <person name="Roy S.W."/>
            <person name="Sarai C."/>
            <person name="Schaack S."/>
            <person name="Shirato S."/>
            <person name="Slamovits C.H."/>
            <person name="Spencer D.F."/>
            <person name="Suzuki S."/>
            <person name="Worden A.Z."/>
            <person name="Zauner S."/>
            <person name="Barry K."/>
            <person name="Bell C."/>
            <person name="Bharti A.K."/>
            <person name="Crow J.A."/>
            <person name="Grimwood J."/>
            <person name="Kramer R."/>
            <person name="Lindquist E."/>
            <person name="Lucas S."/>
            <person name="Salamov A."/>
            <person name="McFadden G.I."/>
            <person name="Lane C.E."/>
            <person name="Keeling P.J."/>
            <person name="Gray M.W."/>
            <person name="Grigoriev I.V."/>
            <person name="Archibald J.M."/>
        </authorList>
    </citation>
    <scope>NUCLEOTIDE SEQUENCE</scope>
    <source>
        <strain evidence="3 5">CCMP2712</strain>
    </source>
</reference>
<dbReference type="OrthoDB" id="45365at2759"/>
<reference evidence="5" key="2">
    <citation type="submission" date="2012-11" db="EMBL/GenBank/DDBJ databases">
        <authorList>
            <person name="Kuo A."/>
            <person name="Curtis B.A."/>
            <person name="Tanifuji G."/>
            <person name="Burki F."/>
            <person name="Gruber A."/>
            <person name="Irimia M."/>
            <person name="Maruyama S."/>
            <person name="Arias M.C."/>
            <person name="Ball S.G."/>
            <person name="Gile G.H."/>
            <person name="Hirakawa Y."/>
            <person name="Hopkins J.F."/>
            <person name="Rensing S.A."/>
            <person name="Schmutz J."/>
            <person name="Symeonidi A."/>
            <person name="Elias M."/>
            <person name="Eveleigh R.J."/>
            <person name="Herman E.K."/>
            <person name="Klute M.J."/>
            <person name="Nakayama T."/>
            <person name="Obornik M."/>
            <person name="Reyes-Prieto A."/>
            <person name="Armbrust E.V."/>
            <person name="Aves S.J."/>
            <person name="Beiko R.G."/>
            <person name="Coutinho P."/>
            <person name="Dacks J.B."/>
            <person name="Durnford D.G."/>
            <person name="Fast N.M."/>
            <person name="Green B.R."/>
            <person name="Grisdale C."/>
            <person name="Hempe F."/>
            <person name="Henrissat B."/>
            <person name="Hoppner M.P."/>
            <person name="Ishida K.-I."/>
            <person name="Kim E."/>
            <person name="Koreny L."/>
            <person name="Kroth P.G."/>
            <person name="Liu Y."/>
            <person name="Malik S.-B."/>
            <person name="Maier U.G."/>
            <person name="McRose D."/>
            <person name="Mock T."/>
            <person name="Neilson J.A."/>
            <person name="Onodera N.T."/>
            <person name="Poole A.M."/>
            <person name="Pritham E.J."/>
            <person name="Richards T.A."/>
            <person name="Rocap G."/>
            <person name="Roy S.W."/>
            <person name="Sarai C."/>
            <person name="Schaack S."/>
            <person name="Shirato S."/>
            <person name="Slamovits C.H."/>
            <person name="Spencer D.F."/>
            <person name="Suzuki S."/>
            <person name="Worden A.Z."/>
            <person name="Zauner S."/>
            <person name="Barry K."/>
            <person name="Bell C."/>
            <person name="Bharti A.K."/>
            <person name="Crow J.A."/>
            <person name="Grimwood J."/>
            <person name="Kramer R."/>
            <person name="Lindquist E."/>
            <person name="Lucas S."/>
            <person name="Salamov A."/>
            <person name="McFadden G.I."/>
            <person name="Lane C.E."/>
            <person name="Keeling P.J."/>
            <person name="Gray M.W."/>
            <person name="Grigoriev I.V."/>
            <person name="Archibald J.M."/>
        </authorList>
    </citation>
    <scope>NUCLEOTIDE SEQUENCE</scope>
    <source>
        <strain evidence="5">CCMP2712</strain>
    </source>
</reference>
<dbReference type="SMART" id="SM00612">
    <property type="entry name" value="Kelch"/>
    <property type="match status" value="3"/>
</dbReference>
<dbReference type="OMA" id="EANCWEL"/>
<dbReference type="Pfam" id="PF24681">
    <property type="entry name" value="Kelch_KLHDC2_KLHL20_DRC7"/>
    <property type="match status" value="1"/>
</dbReference>
<evidence type="ECO:0000313" key="3">
    <source>
        <dbReference type="EMBL" id="EKX55463.1"/>
    </source>
</evidence>
<proteinExistence type="predicted"/>
<dbReference type="PaxDb" id="55529-EKX55463"/>
<gene>
    <name evidence="3" type="ORF">GUITHDRAFT_55133</name>
</gene>
<keyword evidence="5" id="KW-1185">Reference proteome</keyword>
<dbReference type="PANTHER" id="PTHR46344">
    <property type="entry name" value="OS02G0202900 PROTEIN"/>
    <property type="match status" value="1"/>
</dbReference>
<dbReference type="AlphaFoldDB" id="L1K526"/>
<dbReference type="GeneID" id="17312173"/>
<evidence type="ECO:0000256" key="1">
    <source>
        <dbReference type="ARBA" id="ARBA00022441"/>
    </source>
</evidence>
<keyword evidence="2" id="KW-0677">Repeat</keyword>
<evidence type="ECO:0000256" key="2">
    <source>
        <dbReference type="ARBA" id="ARBA00022737"/>
    </source>
</evidence>
<dbReference type="Proteomes" id="UP000011087">
    <property type="component" value="Unassembled WGS sequence"/>
</dbReference>
<evidence type="ECO:0000313" key="5">
    <source>
        <dbReference type="Proteomes" id="UP000011087"/>
    </source>
</evidence>
<feature type="non-terminal residue" evidence="3">
    <location>
        <position position="199"/>
    </location>
</feature>
<dbReference type="EMBL" id="JH992965">
    <property type="protein sequence ID" value="EKX55463.1"/>
    <property type="molecule type" value="Genomic_DNA"/>
</dbReference>
<feature type="non-terminal residue" evidence="3">
    <location>
        <position position="1"/>
    </location>
</feature>
<dbReference type="KEGG" id="gtt:GUITHDRAFT_55133"/>